<feature type="region of interest" description="Disordered" evidence="1">
    <location>
        <begin position="1"/>
        <end position="27"/>
    </location>
</feature>
<sequence length="63" mass="7099">MLDGIMGFERSLEVPPEEGVPSEEEISDGVHSYAEYLRFFRAQEEAKAAEEEPVEEQVLEAVV</sequence>
<comment type="caution">
    <text evidence="2">The sequence shown here is derived from an EMBL/GenBank/DDBJ whole genome shotgun (WGS) entry which is preliminary data.</text>
</comment>
<name>X1B627_9ZZZZ</name>
<organism evidence="2">
    <name type="scientific">marine sediment metagenome</name>
    <dbReference type="NCBI Taxonomy" id="412755"/>
    <lineage>
        <taxon>unclassified sequences</taxon>
        <taxon>metagenomes</taxon>
        <taxon>ecological metagenomes</taxon>
    </lineage>
</organism>
<reference evidence="2" key="1">
    <citation type="journal article" date="2014" name="Front. Microbiol.">
        <title>High frequency of phylogenetically diverse reductive dehalogenase-homologous genes in deep subseafloor sedimentary metagenomes.</title>
        <authorList>
            <person name="Kawai M."/>
            <person name="Futagami T."/>
            <person name="Toyoda A."/>
            <person name="Takaki Y."/>
            <person name="Nishi S."/>
            <person name="Hori S."/>
            <person name="Arai W."/>
            <person name="Tsubouchi T."/>
            <person name="Morono Y."/>
            <person name="Uchiyama I."/>
            <person name="Ito T."/>
            <person name="Fujiyama A."/>
            <person name="Inagaki F."/>
            <person name="Takami H."/>
        </authorList>
    </citation>
    <scope>NUCLEOTIDE SEQUENCE</scope>
    <source>
        <strain evidence="2">Expedition CK06-06</strain>
    </source>
</reference>
<evidence type="ECO:0000256" key="1">
    <source>
        <dbReference type="SAM" id="MobiDB-lite"/>
    </source>
</evidence>
<dbReference type="EMBL" id="BART01013405">
    <property type="protein sequence ID" value="GAG76767.1"/>
    <property type="molecule type" value="Genomic_DNA"/>
</dbReference>
<gene>
    <name evidence="2" type="ORF">S01H4_27428</name>
</gene>
<protein>
    <submittedName>
        <fullName evidence="2">Uncharacterized protein</fullName>
    </submittedName>
</protein>
<dbReference type="AlphaFoldDB" id="X1B627"/>
<proteinExistence type="predicted"/>
<evidence type="ECO:0000313" key="2">
    <source>
        <dbReference type="EMBL" id="GAG76767.1"/>
    </source>
</evidence>
<accession>X1B627</accession>